<gene>
    <name evidence="2" type="ORF">ONZ51_g2892</name>
</gene>
<feature type="transmembrane region" description="Helical" evidence="1">
    <location>
        <begin position="59"/>
        <end position="81"/>
    </location>
</feature>
<comment type="caution">
    <text evidence="2">The sequence shown here is derived from an EMBL/GenBank/DDBJ whole genome shotgun (WGS) entry which is preliminary data.</text>
</comment>
<dbReference type="PANTHER" id="PTHR36050:SF1">
    <property type="entry name" value="O-FUCOSYLTRANSFERASE 30"/>
    <property type="match status" value="1"/>
</dbReference>
<organism evidence="2 3">
    <name type="scientific">Trametes cubensis</name>
    <dbReference type="NCBI Taxonomy" id="1111947"/>
    <lineage>
        <taxon>Eukaryota</taxon>
        <taxon>Fungi</taxon>
        <taxon>Dikarya</taxon>
        <taxon>Basidiomycota</taxon>
        <taxon>Agaricomycotina</taxon>
        <taxon>Agaricomycetes</taxon>
        <taxon>Polyporales</taxon>
        <taxon>Polyporaceae</taxon>
        <taxon>Trametes</taxon>
    </lineage>
</organism>
<dbReference type="Proteomes" id="UP001215151">
    <property type="component" value="Unassembled WGS sequence"/>
</dbReference>
<evidence type="ECO:0008006" key="4">
    <source>
        <dbReference type="Google" id="ProtNLM"/>
    </source>
</evidence>
<evidence type="ECO:0000313" key="3">
    <source>
        <dbReference type="Proteomes" id="UP001215151"/>
    </source>
</evidence>
<reference evidence="2" key="1">
    <citation type="submission" date="2022-11" db="EMBL/GenBank/DDBJ databases">
        <title>Genome Sequence of Cubamyces cubensis.</title>
        <authorList>
            <person name="Buettner E."/>
        </authorList>
    </citation>
    <scope>NUCLEOTIDE SEQUENCE</scope>
    <source>
        <strain evidence="2">MPL-01</strain>
    </source>
</reference>
<proteinExistence type="predicted"/>
<dbReference type="PANTHER" id="PTHR36050">
    <property type="entry name" value="O-FUCOSYLTRANSFERASE 30"/>
    <property type="match status" value="1"/>
</dbReference>
<keyword evidence="3" id="KW-1185">Reference proteome</keyword>
<name>A0AAD7TZB0_9APHY</name>
<dbReference type="AlphaFoldDB" id="A0AAD7TZB0"/>
<dbReference type="EMBL" id="JAPEVG010000048">
    <property type="protein sequence ID" value="KAJ8489503.1"/>
    <property type="molecule type" value="Genomic_DNA"/>
</dbReference>
<sequence>MLNSSGSFGKRNIGMIARNPSFLVSEQVDLNTRAARSRTRSRSRTRHRRPLQRSYDKQITVLVVVLFTAGLASLTAAYYFYATTFGRSTTVRPLDALVLPGAADSMYTQATLPVASSKRLSVSASDNFLAYLPHSGFHNQRIALENALVLARILNRTLLLPPIRLGLPLSYAPFDELYRLSANASKATLEYCQDVTLYRIDTPPECEEYSHIPWEWLVDLTNIRSEQRFLEGWNFTDAWLADELGISADDIFYLKDTSRNEYSFQDFFSLEPPARKFFQSVNIGALARRPERLIQIGTLFGSSRLHFNSTANYNLRKHVREQMAFNNPHLARAADAIRDDLGGSYLGVHLRIGDGVFEWNAPEIVRLAWWKLLHLALGLSDEEILALEQQLFPEDPEPEPPSFKADIPALRTPHPPLPPFPADARPSSSRISCRAPVHKSPHLKRFNAPVFISTDAESPAFNPLLFRFTRSFPCTFFLEDFPDSVSSLGELNSPVDGVPLGPYLMPFLDAMVVGQAWQFVGTEHSTFSTFVADVLWRTYHGFEIVQRG</sequence>
<accession>A0AAD7TZB0</accession>
<keyword evidence="1" id="KW-0472">Membrane</keyword>
<keyword evidence="1" id="KW-1133">Transmembrane helix</keyword>
<evidence type="ECO:0000256" key="1">
    <source>
        <dbReference type="SAM" id="Phobius"/>
    </source>
</evidence>
<dbReference type="Gene3D" id="3.40.50.11350">
    <property type="match status" value="1"/>
</dbReference>
<evidence type="ECO:0000313" key="2">
    <source>
        <dbReference type="EMBL" id="KAJ8489503.1"/>
    </source>
</evidence>
<keyword evidence="1" id="KW-0812">Transmembrane</keyword>
<protein>
    <recommendedName>
        <fullName evidence="4">O-fucosyltransferase family protein</fullName>
    </recommendedName>
</protein>